<evidence type="ECO:0000259" key="3">
    <source>
        <dbReference type="Pfam" id="PF13359"/>
    </source>
</evidence>
<protein>
    <submittedName>
        <fullName evidence="4">4276_t:CDS:1</fullName>
    </submittedName>
</protein>
<feature type="domain" description="DDE Tnp4" evidence="3">
    <location>
        <begin position="152"/>
        <end position="196"/>
    </location>
</feature>
<keyword evidence="2" id="KW-0479">Metal-binding</keyword>
<keyword evidence="5" id="KW-1185">Reference proteome</keyword>
<evidence type="ECO:0000256" key="1">
    <source>
        <dbReference type="ARBA" id="ARBA00001968"/>
    </source>
</evidence>
<feature type="non-terminal residue" evidence="4">
    <location>
        <position position="1"/>
    </location>
</feature>
<sequence length="197" mass="22834">ETERDELSDEEEELEEKENAETILLGFLSLCEQCYLAPRIYDVAKSYEWREKILPAYDEERFKKLFRLSRHSFTLVVAHIKNNNVFISEGNKQQAPVELQLAVFLRRLGTMEDIFSIGSQFGIAEGTVILYSKQVMKALCHLQAKFVKWPSNAPKKDPETFFNHKKQYSIQYQAIVDANGIFTDFYIGWPGSVHDAK</sequence>
<dbReference type="Pfam" id="PF13359">
    <property type="entry name" value="DDE_Tnp_4"/>
    <property type="match status" value="1"/>
</dbReference>
<evidence type="ECO:0000256" key="2">
    <source>
        <dbReference type="ARBA" id="ARBA00022723"/>
    </source>
</evidence>
<dbReference type="EMBL" id="CAJVPJ010004755">
    <property type="protein sequence ID" value="CAG8655352.1"/>
    <property type="molecule type" value="Genomic_DNA"/>
</dbReference>
<comment type="caution">
    <text evidence="4">The sequence shown here is derived from an EMBL/GenBank/DDBJ whole genome shotgun (WGS) entry which is preliminary data.</text>
</comment>
<dbReference type="GO" id="GO:0046872">
    <property type="term" value="F:metal ion binding"/>
    <property type="evidence" value="ECO:0007669"/>
    <property type="project" value="UniProtKB-KW"/>
</dbReference>
<evidence type="ECO:0000313" key="4">
    <source>
        <dbReference type="EMBL" id="CAG8655352.1"/>
    </source>
</evidence>
<feature type="non-terminal residue" evidence="4">
    <location>
        <position position="197"/>
    </location>
</feature>
<evidence type="ECO:0000313" key="5">
    <source>
        <dbReference type="Proteomes" id="UP000789572"/>
    </source>
</evidence>
<dbReference type="Proteomes" id="UP000789572">
    <property type="component" value="Unassembled WGS sequence"/>
</dbReference>
<accession>A0A9N9H452</accession>
<dbReference type="InterPro" id="IPR027806">
    <property type="entry name" value="HARBI1_dom"/>
</dbReference>
<comment type="cofactor">
    <cofactor evidence="1">
        <name>a divalent metal cation</name>
        <dbReference type="ChEBI" id="CHEBI:60240"/>
    </cofactor>
</comment>
<organism evidence="4 5">
    <name type="scientific">Paraglomus occultum</name>
    <dbReference type="NCBI Taxonomy" id="144539"/>
    <lineage>
        <taxon>Eukaryota</taxon>
        <taxon>Fungi</taxon>
        <taxon>Fungi incertae sedis</taxon>
        <taxon>Mucoromycota</taxon>
        <taxon>Glomeromycotina</taxon>
        <taxon>Glomeromycetes</taxon>
        <taxon>Paraglomerales</taxon>
        <taxon>Paraglomeraceae</taxon>
        <taxon>Paraglomus</taxon>
    </lineage>
</organism>
<name>A0A9N9H452_9GLOM</name>
<gene>
    <name evidence="4" type="ORF">POCULU_LOCUS10173</name>
</gene>
<proteinExistence type="predicted"/>
<reference evidence="4" key="1">
    <citation type="submission" date="2021-06" db="EMBL/GenBank/DDBJ databases">
        <authorList>
            <person name="Kallberg Y."/>
            <person name="Tangrot J."/>
            <person name="Rosling A."/>
        </authorList>
    </citation>
    <scope>NUCLEOTIDE SEQUENCE</scope>
    <source>
        <strain evidence="4">IA702</strain>
    </source>
</reference>
<dbReference type="AlphaFoldDB" id="A0A9N9H452"/>
<dbReference type="OrthoDB" id="2445244at2759"/>